<dbReference type="GeneID" id="75829207"/>
<dbReference type="Gene3D" id="3.30.559.10">
    <property type="entry name" value="Chloramphenicol acetyltransferase-like domain"/>
    <property type="match status" value="1"/>
</dbReference>
<accession>A0A9P9XV22</accession>
<dbReference type="InterPro" id="IPR023213">
    <property type="entry name" value="CAT-like_dom_sf"/>
</dbReference>
<evidence type="ECO:0000313" key="1">
    <source>
        <dbReference type="EMBL" id="KAI6778163.1"/>
    </source>
</evidence>
<gene>
    <name evidence="1" type="ORF">J7T54_002698</name>
</gene>
<dbReference type="AlphaFoldDB" id="A0A9P9XV22"/>
<organism evidence="1 2">
    <name type="scientific">Emericellopsis cladophorae</name>
    <dbReference type="NCBI Taxonomy" id="2686198"/>
    <lineage>
        <taxon>Eukaryota</taxon>
        <taxon>Fungi</taxon>
        <taxon>Dikarya</taxon>
        <taxon>Ascomycota</taxon>
        <taxon>Pezizomycotina</taxon>
        <taxon>Sordariomycetes</taxon>
        <taxon>Hypocreomycetidae</taxon>
        <taxon>Hypocreales</taxon>
        <taxon>Bionectriaceae</taxon>
        <taxon>Emericellopsis</taxon>
    </lineage>
</organism>
<name>A0A9P9XV22_9HYPO</name>
<sequence>MFGFGGRAAPARVATDCVVPVGFFDNTIIFRTLVLYTLFAFDDVLDPYRLRTSLARVVAQPGWNKLGARVRRNTSGDLDHHIFLSYSEERPAIGYDHLDLGDGNLEDHPAASHIPKPSHDSHSTVVSDPDKLVDLYSSPGIPKGLDDYIYSDRPELGLRVVSFKNKTIVVLHWIHRMLLQRPVKRMYLSSPRATCCWPGRVIQAMTASLSRDSETTIAVQQAYQFRPVLKDLNPVGRPFLSNCVSFLVSLMPAKDVTLKPLSHLASSIRHLIKEQGIREQVEAYTSLVREDPANHAPPFFGESGMQLIMFSNWSKSNLFATDLSAAAAKSRSEPLCSSYLQSVQGPCNFNDGIIVVGKDMQGNHWLSGYRAWGLWGLMEEEIARQRTQLMV</sequence>
<dbReference type="EMBL" id="JAGIXG020000079">
    <property type="protein sequence ID" value="KAI6778163.1"/>
    <property type="molecule type" value="Genomic_DNA"/>
</dbReference>
<dbReference type="OrthoDB" id="21502at2759"/>
<dbReference type="RefSeq" id="XP_051359019.1">
    <property type="nucleotide sequence ID" value="XM_051510011.1"/>
</dbReference>
<comment type="caution">
    <text evidence="1">The sequence shown here is derived from an EMBL/GenBank/DDBJ whole genome shotgun (WGS) entry which is preliminary data.</text>
</comment>
<reference evidence="1" key="1">
    <citation type="journal article" date="2021" name="J Fungi (Basel)">
        <title>Genomic and Metabolomic Analyses of the Marine Fungus Emericellopsis cladophorae: Insights into Saltwater Adaptability Mechanisms and Its Biosynthetic Potential.</title>
        <authorList>
            <person name="Goncalves M.F.M."/>
            <person name="Hilario S."/>
            <person name="Van de Peer Y."/>
            <person name="Esteves A.C."/>
            <person name="Alves A."/>
        </authorList>
    </citation>
    <scope>NUCLEOTIDE SEQUENCE</scope>
    <source>
        <strain evidence="1">MUM 19.33</strain>
    </source>
</reference>
<dbReference type="Proteomes" id="UP001055219">
    <property type="component" value="Unassembled WGS sequence"/>
</dbReference>
<evidence type="ECO:0000313" key="2">
    <source>
        <dbReference type="Proteomes" id="UP001055219"/>
    </source>
</evidence>
<reference evidence="1" key="2">
    <citation type="submission" date="2022-07" db="EMBL/GenBank/DDBJ databases">
        <authorList>
            <person name="Goncalves M.F.M."/>
            <person name="Hilario S."/>
            <person name="Van De Peer Y."/>
            <person name="Esteves A.C."/>
            <person name="Alves A."/>
        </authorList>
    </citation>
    <scope>NUCLEOTIDE SEQUENCE</scope>
    <source>
        <strain evidence="1">MUM 19.33</strain>
    </source>
</reference>
<keyword evidence="2" id="KW-1185">Reference proteome</keyword>
<proteinExistence type="predicted"/>
<protein>
    <submittedName>
        <fullName evidence="1">AAA ATPase</fullName>
    </submittedName>
</protein>